<evidence type="ECO:0000256" key="1">
    <source>
        <dbReference type="ARBA" id="ARBA00003593"/>
    </source>
</evidence>
<feature type="non-terminal residue" evidence="15">
    <location>
        <position position="1"/>
    </location>
</feature>
<evidence type="ECO:0000256" key="5">
    <source>
        <dbReference type="ARBA" id="ARBA00022989"/>
    </source>
</evidence>
<dbReference type="Pfam" id="PF00001">
    <property type="entry name" value="7tm_1"/>
    <property type="match status" value="1"/>
</dbReference>
<evidence type="ECO:0000259" key="14">
    <source>
        <dbReference type="PROSITE" id="PS50262"/>
    </source>
</evidence>
<dbReference type="SMART" id="SM01381">
    <property type="entry name" value="7TM_GPCR_Srsx"/>
    <property type="match status" value="1"/>
</dbReference>
<dbReference type="InterPro" id="IPR000276">
    <property type="entry name" value="GPCR_Rhodpsn"/>
</dbReference>
<dbReference type="PANTHER" id="PTHR24243:SF205">
    <property type="entry name" value="NEUROMEDIN U RECEPTOR 3"/>
    <property type="match status" value="1"/>
</dbReference>
<name>A0A8X7X190_POLSE</name>
<protein>
    <submittedName>
        <fullName evidence="15">NMUR2 protein</fullName>
    </submittedName>
</protein>
<dbReference type="PROSITE" id="PS50262">
    <property type="entry name" value="G_PROTEIN_RECEP_F1_2"/>
    <property type="match status" value="1"/>
</dbReference>
<feature type="transmembrane region" description="Helical" evidence="13">
    <location>
        <begin position="429"/>
        <end position="446"/>
    </location>
</feature>
<feature type="transmembrane region" description="Helical" evidence="13">
    <location>
        <begin position="361"/>
        <end position="389"/>
    </location>
</feature>
<keyword evidence="9 12" id="KW-0675">Receptor</keyword>
<feature type="transmembrane region" description="Helical" evidence="13">
    <location>
        <begin position="232"/>
        <end position="254"/>
    </location>
</feature>
<dbReference type="PANTHER" id="PTHR24243">
    <property type="entry name" value="G-PROTEIN COUPLED RECEPTOR"/>
    <property type="match status" value="1"/>
</dbReference>
<dbReference type="GO" id="GO:0001607">
    <property type="term" value="F:neuromedin U receptor activity"/>
    <property type="evidence" value="ECO:0007669"/>
    <property type="project" value="InterPro"/>
</dbReference>
<dbReference type="Proteomes" id="UP000886611">
    <property type="component" value="Unassembled WGS sequence"/>
</dbReference>
<feature type="transmembrane region" description="Helical" evidence="13">
    <location>
        <begin position="466"/>
        <end position="490"/>
    </location>
</feature>
<accession>A0A8X7X190</accession>
<keyword evidence="5 13" id="KW-1133">Transmembrane helix</keyword>
<evidence type="ECO:0000256" key="6">
    <source>
        <dbReference type="ARBA" id="ARBA00023040"/>
    </source>
</evidence>
<dbReference type="InterPro" id="IPR005390">
    <property type="entry name" value="NeuromedU_rcpt"/>
</dbReference>
<evidence type="ECO:0000256" key="10">
    <source>
        <dbReference type="ARBA" id="ARBA00023180"/>
    </source>
</evidence>
<evidence type="ECO:0000256" key="7">
    <source>
        <dbReference type="ARBA" id="ARBA00023136"/>
    </source>
</evidence>
<sequence length="560" mass="63840">MALNRIENKEFNFLYSVHHEHDIGQVLGSSGCEASIGERFTDLHFADNAVIFTESMEALIGQKLNLKNHHSEICADVYTNLEVSNISNLSKLEASTYCGSSPPEMFCQLGQKRLVVHSVPLDASCCYFIFTSAADMDTMAQTTLGDMFLNCSEFLSMSCNSTLLNKTLNATDSQELFFIEELLFKILGPKRSSFFLPISLIYLVIFVTGVSGNLLTCAVIGKHQKMRTPTNLYLFSLAVSDLLVLLFGMPLEIYEMWQNYPFPFGEGGCYFKTFLFETVCFASVLNVTALSVERYIAVVHPLKTKYVMTNTHARKVISTVWIIALICAIPNTSLHGIYYVYLPSFKKIEDSAVCSLLKPRWIYNLVIQVTTVFFYFIPMTIISVLYLMISCRLNRERKFPVGKLGKNCSSKTSWKIHLETGRRRQINKMLCVVVVVFAICWAPFHIDRLLWSFITSWTDFMHAVFQYVHVLSGVFFYLSSAVNPIIYNLLSTRFRERFKELMCRKSNASTSHNSSPAFSRILKSPSLDDHMKGREERPKCLHPSVISHLSWDHEDETTDM</sequence>
<dbReference type="PRINTS" id="PR01565">
    <property type="entry name" value="NEUROMEDINUR"/>
</dbReference>
<dbReference type="EMBL" id="JAATIS010005477">
    <property type="protein sequence ID" value="KAG2459396.1"/>
    <property type="molecule type" value="Genomic_DNA"/>
</dbReference>
<gene>
    <name evidence="15" type="primary">Nmur2</name>
    <name evidence="15" type="ORF">GTO96_0018972</name>
</gene>
<dbReference type="AlphaFoldDB" id="A0A8X7X190"/>
<dbReference type="GO" id="GO:0005886">
    <property type="term" value="C:plasma membrane"/>
    <property type="evidence" value="ECO:0007669"/>
    <property type="project" value="UniProtKB-SubCell"/>
</dbReference>
<comment type="similarity">
    <text evidence="12">Belongs to the G-protein coupled receptor 1 family.</text>
</comment>
<dbReference type="PROSITE" id="PS00237">
    <property type="entry name" value="G_PROTEIN_RECEP_F1_1"/>
    <property type="match status" value="1"/>
</dbReference>
<dbReference type="InterPro" id="IPR017452">
    <property type="entry name" value="GPCR_Rhodpsn_7TM"/>
</dbReference>
<evidence type="ECO:0000256" key="3">
    <source>
        <dbReference type="ARBA" id="ARBA00022475"/>
    </source>
</evidence>
<feature type="transmembrane region" description="Helical" evidence="13">
    <location>
        <begin position="194"/>
        <end position="220"/>
    </location>
</feature>
<keyword evidence="4 12" id="KW-0812">Transmembrane</keyword>
<keyword evidence="6 12" id="KW-0297">G-protein coupled receptor</keyword>
<dbReference type="PRINTS" id="PR00237">
    <property type="entry name" value="GPCRRHODOPSN"/>
</dbReference>
<feature type="transmembrane region" description="Helical" evidence="13">
    <location>
        <begin position="316"/>
        <end position="341"/>
    </location>
</feature>
<evidence type="ECO:0000256" key="2">
    <source>
        <dbReference type="ARBA" id="ARBA00004651"/>
    </source>
</evidence>
<evidence type="ECO:0000256" key="8">
    <source>
        <dbReference type="ARBA" id="ARBA00023157"/>
    </source>
</evidence>
<organism evidence="15 16">
    <name type="scientific">Polypterus senegalus</name>
    <name type="common">Senegal bichir</name>
    <dbReference type="NCBI Taxonomy" id="55291"/>
    <lineage>
        <taxon>Eukaryota</taxon>
        <taxon>Metazoa</taxon>
        <taxon>Chordata</taxon>
        <taxon>Craniata</taxon>
        <taxon>Vertebrata</taxon>
        <taxon>Euteleostomi</taxon>
        <taxon>Actinopterygii</taxon>
        <taxon>Polypteriformes</taxon>
        <taxon>Polypteridae</taxon>
        <taxon>Polypterus</taxon>
    </lineage>
</organism>
<comment type="caution">
    <text evidence="15">The sequence shown here is derived from an EMBL/GenBank/DDBJ whole genome shotgun (WGS) entry which is preliminary data.</text>
</comment>
<evidence type="ECO:0000313" key="15">
    <source>
        <dbReference type="EMBL" id="KAG2459396.1"/>
    </source>
</evidence>
<evidence type="ECO:0000256" key="9">
    <source>
        <dbReference type="ARBA" id="ARBA00023170"/>
    </source>
</evidence>
<keyword evidence="10" id="KW-0325">Glycoprotein</keyword>
<dbReference type="Gene3D" id="1.20.1070.10">
    <property type="entry name" value="Rhodopsin 7-helix transmembrane proteins"/>
    <property type="match status" value="1"/>
</dbReference>
<evidence type="ECO:0000256" key="13">
    <source>
        <dbReference type="SAM" id="Phobius"/>
    </source>
</evidence>
<keyword evidence="11 12" id="KW-0807">Transducer</keyword>
<evidence type="ECO:0000256" key="4">
    <source>
        <dbReference type="ARBA" id="ARBA00022692"/>
    </source>
</evidence>
<feature type="transmembrane region" description="Helical" evidence="13">
    <location>
        <begin position="274"/>
        <end position="296"/>
    </location>
</feature>
<proteinExistence type="inferred from homology"/>
<evidence type="ECO:0000256" key="11">
    <source>
        <dbReference type="ARBA" id="ARBA00023224"/>
    </source>
</evidence>
<dbReference type="SUPFAM" id="SSF81321">
    <property type="entry name" value="Family A G protein-coupled receptor-like"/>
    <property type="match status" value="1"/>
</dbReference>
<comment type="function">
    <text evidence="1">Receptor for the neuromedin-U and neuromedin-S neuropeptides.</text>
</comment>
<evidence type="ECO:0000313" key="16">
    <source>
        <dbReference type="Proteomes" id="UP000886611"/>
    </source>
</evidence>
<feature type="non-terminal residue" evidence="15">
    <location>
        <position position="560"/>
    </location>
</feature>
<keyword evidence="3" id="KW-1003">Cell membrane</keyword>
<keyword evidence="7 13" id="KW-0472">Membrane</keyword>
<feature type="domain" description="G-protein coupled receptors family 1 profile" evidence="14">
    <location>
        <begin position="212"/>
        <end position="487"/>
    </location>
</feature>
<keyword evidence="16" id="KW-1185">Reference proteome</keyword>
<comment type="subcellular location">
    <subcellularLocation>
        <location evidence="2">Cell membrane</location>
        <topology evidence="2">Multi-pass membrane protein</topology>
    </subcellularLocation>
</comment>
<keyword evidence="8" id="KW-1015">Disulfide bond</keyword>
<reference evidence="15 16" key="1">
    <citation type="journal article" date="2021" name="Cell">
        <title>Tracing the genetic footprints of vertebrate landing in non-teleost ray-finned fishes.</title>
        <authorList>
            <person name="Bi X."/>
            <person name="Wang K."/>
            <person name="Yang L."/>
            <person name="Pan H."/>
            <person name="Jiang H."/>
            <person name="Wei Q."/>
            <person name="Fang M."/>
            <person name="Yu H."/>
            <person name="Zhu C."/>
            <person name="Cai Y."/>
            <person name="He Y."/>
            <person name="Gan X."/>
            <person name="Zeng H."/>
            <person name="Yu D."/>
            <person name="Zhu Y."/>
            <person name="Jiang H."/>
            <person name="Qiu Q."/>
            <person name="Yang H."/>
            <person name="Zhang Y.E."/>
            <person name="Wang W."/>
            <person name="Zhu M."/>
            <person name="He S."/>
            <person name="Zhang G."/>
        </authorList>
    </citation>
    <scope>NUCLEOTIDE SEQUENCE [LARGE SCALE GENOMIC DNA]</scope>
    <source>
        <strain evidence="15">Bchr_013</strain>
    </source>
</reference>
<evidence type="ECO:0000256" key="12">
    <source>
        <dbReference type="RuleBase" id="RU000688"/>
    </source>
</evidence>